<organism evidence="1 2">
    <name type="scientific">Staphylococcus aureus</name>
    <dbReference type="NCBI Taxonomy" id="1280"/>
    <lineage>
        <taxon>Bacteria</taxon>
        <taxon>Bacillati</taxon>
        <taxon>Bacillota</taxon>
        <taxon>Bacilli</taxon>
        <taxon>Bacillales</taxon>
        <taxon>Staphylococcaceae</taxon>
        <taxon>Staphylococcus</taxon>
    </lineage>
</organism>
<evidence type="ECO:0000313" key="2">
    <source>
        <dbReference type="Proteomes" id="UP000032274"/>
    </source>
</evidence>
<reference evidence="1 2" key="1">
    <citation type="submission" date="2015-01" db="EMBL/GenBank/DDBJ databases">
        <title>Characterization of Swiss Staphylococcus aureus strains involved in food poisoning.</title>
        <authorList>
            <person name="Crovadore J."/>
            <person name="Chablais R."/>
            <person name="Tonacini J."/>
            <person name="Schnyder B."/>
            <person name="Lefort F."/>
        </authorList>
    </citation>
    <scope>NUCLEOTIDE SEQUENCE [LARGE SCALE GENOMIC DNA]</scope>
    <source>
        <strain evidence="1 2">SA-120</strain>
    </source>
</reference>
<comment type="caution">
    <text evidence="1">The sequence shown here is derived from an EMBL/GenBank/DDBJ whole genome shotgun (WGS) entry which is preliminary data.</text>
</comment>
<dbReference type="AlphaFoldDB" id="A0AA40MKX5"/>
<gene>
    <name evidence="1" type="ORF">QU38_01680</name>
</gene>
<dbReference type="Proteomes" id="UP000032274">
    <property type="component" value="Unassembled WGS sequence"/>
</dbReference>
<accession>A0AA40MKX5</accession>
<feature type="non-terminal residue" evidence="1">
    <location>
        <position position="1"/>
    </location>
</feature>
<evidence type="ECO:0000313" key="1">
    <source>
        <dbReference type="EMBL" id="KIU01429.1"/>
    </source>
</evidence>
<name>A0AA40MKX5_STAAU</name>
<sequence length="148" mass="15290">LIDAVEDVADRLLDALRRDAVGDVVRDLLLAAAIGLGDRALHRAGHLVGVENDLAVDVARGTADGLDQRGLAAQEAFLVGIEDGDEGAFGNVEALAQQVDAHQGIEGAKPQVADDLDALDGVDVGVHVAHADALLVQVFGEILRHALG</sequence>
<proteinExistence type="predicted"/>
<feature type="non-terminal residue" evidence="1">
    <location>
        <position position="148"/>
    </location>
</feature>
<dbReference type="EMBL" id="JXIG01000365">
    <property type="protein sequence ID" value="KIU01429.1"/>
    <property type="molecule type" value="Genomic_DNA"/>
</dbReference>
<protein>
    <submittedName>
        <fullName evidence="1">Uncharacterized protein</fullName>
    </submittedName>
</protein>